<dbReference type="InterPro" id="IPR024983">
    <property type="entry name" value="CHAT_dom"/>
</dbReference>
<sequence>MSDGDELLRLVFSRPVEALAEAERLIAGDVPAALASVAHQVRAMVVREDGRFAEAIKDLRLAVRLARVSGDRERIVDVQATLGLTLARGGRTAAGLAALDAAVAASTGRLAGRVLMRRAHHLATMGRRSEALADLNRAIPVLRRAGDVVWEARARSCRFEVRVAFGQVRLAARDLDLAARLFAQAGQELELATIVHNRADLAFAGGDLPAALAQLDEAESAYARLGSYIPDLVFDRCKVLLVAGLAHEALAAADAGIARLEGRTSDKAELFFAAARAAQAAGRPADAVERARSARDLFDAQRRPWWSARAAFVLVQSRYDAGRQDRRTQAMAARIADRLDALHAEEAAAAHLLAGRLAAAHGQLAAADRHLARAARLGRRGPAFGHAAGWLATALRADTRGATAAALTACRRGLTAAADHQHRLGAVELRIHAAAYGTELAAIGQRHAVRRDDARMLLRWSERWRAGALAPAPMRPADDLALAGDLGALRRVMTRIDAARAAGSPTSQLEHDRRRLESVIRSRTRRAGTDAASAPDQPDDVLGRLDDHLLVELVALDGVLHAVTARRGRIRLHVVGPVAAAVREVELARFMLRRLVRGNPPAGALARVEQAGRLLQAALLGPAVSDLDGRPVVIAPPGSLHAVPWAMLPALRGVPWSVTPSAAVWLRARQRPPAADRGVVIVVGPGLTGAEAEAKEIADGYGRPIVLADGGATSTRVLAALDGARTAHVAAHGVFRADNPLFSSLRLADGPLTVYDLGRMRRAPRHLILSSCESGMAAPMAGDELLGMISVLVPLGTASLLASVVPVNDARTTPLMVDVHAGLRAGQGFGAALAGARGRADADPVAVATALAFVALGH</sequence>
<evidence type="ECO:0000313" key="4">
    <source>
        <dbReference type="Proteomes" id="UP000624325"/>
    </source>
</evidence>
<evidence type="ECO:0000256" key="1">
    <source>
        <dbReference type="SAM" id="MobiDB-lite"/>
    </source>
</evidence>
<accession>A0ABQ4CF53</accession>
<protein>
    <recommendedName>
        <fullName evidence="2">CHAT domain-containing protein</fullName>
    </recommendedName>
</protein>
<dbReference type="EMBL" id="BONC01000103">
    <property type="protein sequence ID" value="GIF61402.1"/>
    <property type="molecule type" value="Genomic_DNA"/>
</dbReference>
<keyword evidence="4" id="KW-1185">Reference proteome</keyword>
<reference evidence="3 4" key="1">
    <citation type="submission" date="2021-01" db="EMBL/GenBank/DDBJ databases">
        <title>Whole genome shotgun sequence of Asanoa iriomotensis NBRC 100142.</title>
        <authorList>
            <person name="Komaki H."/>
            <person name="Tamura T."/>
        </authorList>
    </citation>
    <scope>NUCLEOTIDE SEQUENCE [LARGE SCALE GENOMIC DNA]</scope>
    <source>
        <strain evidence="3 4">NBRC 100142</strain>
    </source>
</reference>
<comment type="caution">
    <text evidence="3">The sequence shown here is derived from an EMBL/GenBank/DDBJ whole genome shotgun (WGS) entry which is preliminary data.</text>
</comment>
<evidence type="ECO:0000259" key="2">
    <source>
        <dbReference type="Pfam" id="PF12770"/>
    </source>
</evidence>
<evidence type="ECO:0000313" key="3">
    <source>
        <dbReference type="EMBL" id="GIF61402.1"/>
    </source>
</evidence>
<dbReference type="RefSeq" id="WP_203708217.1">
    <property type="nucleotide sequence ID" value="NZ_BONC01000103.1"/>
</dbReference>
<dbReference type="Proteomes" id="UP000624325">
    <property type="component" value="Unassembled WGS sequence"/>
</dbReference>
<dbReference type="SUPFAM" id="SSF48452">
    <property type="entry name" value="TPR-like"/>
    <property type="match status" value="1"/>
</dbReference>
<feature type="domain" description="CHAT" evidence="2">
    <location>
        <begin position="611"/>
        <end position="839"/>
    </location>
</feature>
<dbReference type="InterPro" id="IPR011990">
    <property type="entry name" value="TPR-like_helical_dom_sf"/>
</dbReference>
<feature type="region of interest" description="Disordered" evidence="1">
    <location>
        <begin position="520"/>
        <end position="539"/>
    </location>
</feature>
<gene>
    <name evidence="3" type="ORF">Air01nite_74970</name>
</gene>
<name>A0ABQ4CF53_9ACTN</name>
<dbReference type="Gene3D" id="1.25.40.10">
    <property type="entry name" value="Tetratricopeptide repeat domain"/>
    <property type="match status" value="1"/>
</dbReference>
<dbReference type="Pfam" id="PF12770">
    <property type="entry name" value="CHAT"/>
    <property type="match status" value="1"/>
</dbReference>
<proteinExistence type="predicted"/>
<organism evidence="3 4">
    <name type="scientific">Asanoa iriomotensis</name>
    <dbReference type="NCBI Taxonomy" id="234613"/>
    <lineage>
        <taxon>Bacteria</taxon>
        <taxon>Bacillati</taxon>
        <taxon>Actinomycetota</taxon>
        <taxon>Actinomycetes</taxon>
        <taxon>Micromonosporales</taxon>
        <taxon>Micromonosporaceae</taxon>
        <taxon>Asanoa</taxon>
    </lineage>
</organism>